<dbReference type="InterPro" id="IPR011600">
    <property type="entry name" value="Pept_C14_caspase"/>
</dbReference>
<dbReference type="Pfam" id="PF00656">
    <property type="entry name" value="Peptidase_C14"/>
    <property type="match status" value="1"/>
</dbReference>
<evidence type="ECO:0000259" key="2">
    <source>
        <dbReference type="Pfam" id="PF00656"/>
    </source>
</evidence>
<feature type="domain" description="Peptidase C14 caspase" evidence="2">
    <location>
        <begin position="114"/>
        <end position="207"/>
    </location>
</feature>
<dbReference type="AlphaFoldDB" id="A0AA39MPV4"/>
<proteinExistence type="inferred from homology"/>
<evidence type="ECO:0000256" key="1">
    <source>
        <dbReference type="ARBA" id="ARBA00009005"/>
    </source>
</evidence>
<gene>
    <name evidence="3" type="ORF">EV420DRAFT_1577929</name>
</gene>
<protein>
    <recommendedName>
        <fullName evidence="2">Peptidase C14 caspase domain-containing protein</fullName>
    </recommendedName>
</protein>
<reference evidence="3" key="1">
    <citation type="submission" date="2023-06" db="EMBL/GenBank/DDBJ databases">
        <authorList>
            <consortium name="Lawrence Berkeley National Laboratory"/>
            <person name="Ahrendt S."/>
            <person name="Sahu N."/>
            <person name="Indic B."/>
            <person name="Wong-Bajracharya J."/>
            <person name="Merenyi Z."/>
            <person name="Ke H.-M."/>
            <person name="Monk M."/>
            <person name="Kocsube S."/>
            <person name="Drula E."/>
            <person name="Lipzen A."/>
            <person name="Balint B."/>
            <person name="Henrissat B."/>
            <person name="Andreopoulos B."/>
            <person name="Martin F.M."/>
            <person name="Harder C.B."/>
            <person name="Rigling D."/>
            <person name="Ford K.L."/>
            <person name="Foster G.D."/>
            <person name="Pangilinan J."/>
            <person name="Papanicolaou A."/>
            <person name="Barry K."/>
            <person name="LaButti K."/>
            <person name="Viragh M."/>
            <person name="Koriabine M."/>
            <person name="Yan M."/>
            <person name="Riley R."/>
            <person name="Champramary S."/>
            <person name="Plett K.L."/>
            <person name="Tsai I.J."/>
            <person name="Slot J."/>
            <person name="Sipos G."/>
            <person name="Plett J."/>
            <person name="Nagy L.G."/>
            <person name="Grigoriev I.V."/>
        </authorList>
    </citation>
    <scope>NUCLEOTIDE SEQUENCE</scope>
    <source>
        <strain evidence="3">CCBAS 213</strain>
    </source>
</reference>
<evidence type="ECO:0000313" key="4">
    <source>
        <dbReference type="Proteomes" id="UP001175211"/>
    </source>
</evidence>
<dbReference type="EMBL" id="JAUEPS010000063">
    <property type="protein sequence ID" value="KAK0442696.1"/>
    <property type="molecule type" value="Genomic_DNA"/>
</dbReference>
<dbReference type="GO" id="GO:0005737">
    <property type="term" value="C:cytoplasm"/>
    <property type="evidence" value="ECO:0007669"/>
    <property type="project" value="TreeGrafter"/>
</dbReference>
<name>A0AA39MPV4_ARMTA</name>
<keyword evidence="4" id="KW-1185">Reference proteome</keyword>
<comment type="similarity">
    <text evidence="1">Belongs to the peptidase C14B family.</text>
</comment>
<evidence type="ECO:0000313" key="3">
    <source>
        <dbReference type="EMBL" id="KAK0442696.1"/>
    </source>
</evidence>
<organism evidence="3 4">
    <name type="scientific">Armillaria tabescens</name>
    <name type="common">Ringless honey mushroom</name>
    <name type="synonym">Agaricus tabescens</name>
    <dbReference type="NCBI Taxonomy" id="1929756"/>
    <lineage>
        <taxon>Eukaryota</taxon>
        <taxon>Fungi</taxon>
        <taxon>Dikarya</taxon>
        <taxon>Basidiomycota</taxon>
        <taxon>Agaricomycotina</taxon>
        <taxon>Agaricomycetes</taxon>
        <taxon>Agaricomycetidae</taxon>
        <taxon>Agaricales</taxon>
        <taxon>Marasmiineae</taxon>
        <taxon>Physalacriaceae</taxon>
        <taxon>Desarmillaria</taxon>
    </lineage>
</organism>
<dbReference type="GO" id="GO:0004197">
    <property type="term" value="F:cysteine-type endopeptidase activity"/>
    <property type="evidence" value="ECO:0007669"/>
    <property type="project" value="InterPro"/>
</dbReference>
<dbReference type="PANTHER" id="PTHR48104">
    <property type="entry name" value="METACASPASE-4"/>
    <property type="match status" value="1"/>
</dbReference>
<dbReference type="Gene3D" id="3.40.50.1460">
    <property type="match status" value="1"/>
</dbReference>
<dbReference type="GeneID" id="85358093"/>
<dbReference type="GO" id="GO:0006508">
    <property type="term" value="P:proteolysis"/>
    <property type="evidence" value="ECO:0007669"/>
    <property type="project" value="InterPro"/>
</dbReference>
<comment type="caution">
    <text evidence="3">The sequence shown here is derived from an EMBL/GenBank/DDBJ whole genome shotgun (WGS) entry which is preliminary data.</text>
</comment>
<sequence>MREQIYPIQHFIANQVSSGSLTHPMDNNGNHVSDETQITKQYKMPGGIDLFGGFQETSAAVQSGTCNTRSASTSKLVEWLCQLQFCFIFLRWLHFRWTFSLKFEIRTPAGRSRTWAVLIGIDAYEGLPLHGCVADALLMQEYVIEHLGVPKVQTQLLISSCHSSSSGFLPTRNNIIQTLLSLITNPDIQPGDDIIVYFAGHSGSYAYPDYASGHSGDSYTDTVERRGKSIVALCPMDSSDIAGSNFCSPDISDREIDAIFHLISSNRRARITLILDTSSSGGFSRNLPQLIDSPQSVLKSINMLNVGHETLKNFPGYQSILTEGWYADMDSYVLLAACQEFQCAREGGGNGLFTDTLIGTLTSSELKDDSTFVDLWKALPSEVGYHQTPAVIGKYRDAPIWFRD</sequence>
<dbReference type="Proteomes" id="UP001175211">
    <property type="component" value="Unassembled WGS sequence"/>
</dbReference>
<dbReference type="InterPro" id="IPR050452">
    <property type="entry name" value="Metacaspase"/>
</dbReference>
<dbReference type="PANTHER" id="PTHR48104:SF30">
    <property type="entry name" value="METACASPASE-1"/>
    <property type="match status" value="1"/>
</dbReference>
<accession>A0AA39MPV4</accession>
<dbReference type="RefSeq" id="XP_060324383.1">
    <property type="nucleotide sequence ID" value="XM_060474545.1"/>
</dbReference>